<dbReference type="STRING" id="1526571.AT746_19175"/>
<keyword evidence="2" id="KW-1185">Reference proteome</keyword>
<dbReference type="KEGG" id="lal:AT746_19175"/>
<dbReference type="EMBL" id="CP013650">
    <property type="protein sequence ID" value="ALT00176.1"/>
    <property type="molecule type" value="Genomic_DNA"/>
</dbReference>
<name>A0A0U3B195_9ALTE</name>
<proteinExistence type="predicted"/>
<organism evidence="1 2">
    <name type="scientific">Lacimicrobium alkaliphilum</name>
    <dbReference type="NCBI Taxonomy" id="1526571"/>
    <lineage>
        <taxon>Bacteria</taxon>
        <taxon>Pseudomonadati</taxon>
        <taxon>Pseudomonadota</taxon>
        <taxon>Gammaproteobacteria</taxon>
        <taxon>Alteromonadales</taxon>
        <taxon>Alteromonadaceae</taxon>
        <taxon>Lacimicrobium</taxon>
    </lineage>
</organism>
<sequence>MRKSHKQIEGRIIRQLTQVCEGAKADYSGFIWLTHTVNYQRFPQSLKVTLVFNQSISESAMLAEFQALIPEVQSALEAVVGERLPAKQIEACREHTLQ</sequence>
<evidence type="ECO:0008006" key="3">
    <source>
        <dbReference type="Google" id="ProtNLM"/>
    </source>
</evidence>
<accession>A0A0U3B195</accession>
<dbReference type="Proteomes" id="UP000068447">
    <property type="component" value="Chromosome"/>
</dbReference>
<dbReference type="RefSeq" id="WP_062483678.1">
    <property type="nucleotide sequence ID" value="NZ_CP013650.1"/>
</dbReference>
<dbReference type="OrthoDB" id="6996126at2"/>
<gene>
    <name evidence="1" type="ORF">AT746_19175</name>
</gene>
<evidence type="ECO:0000313" key="2">
    <source>
        <dbReference type="Proteomes" id="UP000068447"/>
    </source>
</evidence>
<dbReference type="AlphaFoldDB" id="A0A0U3B195"/>
<evidence type="ECO:0000313" key="1">
    <source>
        <dbReference type="EMBL" id="ALT00176.1"/>
    </source>
</evidence>
<protein>
    <recommendedName>
        <fullName evidence="3">Fis family transcriptional regulator</fullName>
    </recommendedName>
</protein>
<reference evidence="1 2" key="1">
    <citation type="submission" date="2015-12" db="EMBL/GenBank/DDBJ databases">
        <title>Complete genome of Lacimicrobium alkaliphilum KCTC 32984.</title>
        <authorList>
            <person name="Kim S.-G."/>
            <person name="Lee Y.-J."/>
        </authorList>
    </citation>
    <scope>NUCLEOTIDE SEQUENCE [LARGE SCALE GENOMIC DNA]</scope>
    <source>
        <strain evidence="1 2">YelD216</strain>
    </source>
</reference>